<evidence type="ECO:0000313" key="6">
    <source>
        <dbReference type="Proteomes" id="UP000027135"/>
    </source>
</evidence>
<feature type="domain" description="Trichohyalin-plectin-homology" evidence="4">
    <location>
        <begin position="123"/>
        <end position="465"/>
    </location>
</feature>
<name>A0A067RBP4_ZOONE</name>
<dbReference type="PANTHER" id="PTHR28663">
    <property type="entry name" value="COILED-COIL DOMAIN-CONTAINING PROTEIN 173"/>
    <property type="match status" value="1"/>
</dbReference>
<evidence type="ECO:0000256" key="2">
    <source>
        <dbReference type="SAM" id="Coils"/>
    </source>
</evidence>
<keyword evidence="6" id="KW-1185">Reference proteome</keyword>
<feature type="compositionally biased region" description="Basic and acidic residues" evidence="3">
    <location>
        <begin position="392"/>
        <end position="439"/>
    </location>
</feature>
<dbReference type="AlphaFoldDB" id="A0A067RBP4"/>
<organism evidence="5 6">
    <name type="scientific">Zootermopsis nevadensis</name>
    <name type="common">Dampwood termite</name>
    <dbReference type="NCBI Taxonomy" id="136037"/>
    <lineage>
        <taxon>Eukaryota</taxon>
        <taxon>Metazoa</taxon>
        <taxon>Ecdysozoa</taxon>
        <taxon>Arthropoda</taxon>
        <taxon>Hexapoda</taxon>
        <taxon>Insecta</taxon>
        <taxon>Pterygota</taxon>
        <taxon>Neoptera</taxon>
        <taxon>Polyneoptera</taxon>
        <taxon>Dictyoptera</taxon>
        <taxon>Blattodea</taxon>
        <taxon>Blattoidea</taxon>
        <taxon>Termitoidae</taxon>
        <taxon>Termopsidae</taxon>
        <taxon>Zootermopsis</taxon>
    </lineage>
</organism>
<proteinExistence type="predicted"/>
<dbReference type="InParanoid" id="A0A067RBP4"/>
<dbReference type="InterPro" id="IPR043597">
    <property type="entry name" value="TPH_dom"/>
</dbReference>
<evidence type="ECO:0000256" key="3">
    <source>
        <dbReference type="SAM" id="MobiDB-lite"/>
    </source>
</evidence>
<feature type="coiled-coil region" evidence="2">
    <location>
        <begin position="255"/>
        <end position="319"/>
    </location>
</feature>
<feature type="region of interest" description="Disordered" evidence="3">
    <location>
        <begin position="392"/>
        <end position="440"/>
    </location>
</feature>
<sequence>MYYISINIPAKDYSTGEWEQKEALVLEKSEWYRIRGHKHFLNKEAEYAEQQHRLHENLKKYSRFMIKDWENTLQKKKEQRIAANKARLEAIKNKGSDVQKTFRKEQETEKRKYLQKCQQALNYNKDNFKMLNHSLRFSEVLRTRDAQIKFDKKLKALEEKKEQEYADKCRKNAEDYKKETQLEKKRRTEKMNKNKEDLLAQIKEKADKMLSEEKEKQRESEDLINIRKEIEMEEKCKENKIAKKKEIFRQEIEDFLEKQKEFKEAEKHTEEIEKKLTEIYRRSKQKVEQMRKEKEQEILNESLNKKEKIRDYLAQLKQRKGDEENALRKKATAEKEAIAEKNKLKKSAYEQCLKQKRIKAYKEFLAREEQSKKDMQELKKWEIMQRLKENEANHEFNKQRHEKNIKDIEETRKSYGKQIKERQAAKQKASEEEEGKSLRETLNMYDEDKAFLKYIDEIIEDSTKKGRYLYPILNTVQDYKKRYGLTITKKAEPMMKSKILFGPQPEEP</sequence>
<dbReference type="STRING" id="136037.A0A067RBP4"/>
<dbReference type="Proteomes" id="UP000027135">
    <property type="component" value="Unassembled WGS sequence"/>
</dbReference>
<gene>
    <name evidence="5" type="ORF">L798_04245</name>
</gene>
<feature type="coiled-coil region" evidence="2">
    <location>
        <begin position="66"/>
        <end position="94"/>
    </location>
</feature>
<evidence type="ECO:0000256" key="1">
    <source>
        <dbReference type="ARBA" id="ARBA00023054"/>
    </source>
</evidence>
<dbReference type="OMA" id="EMHFRSQ"/>
<evidence type="ECO:0000259" key="4">
    <source>
        <dbReference type="Pfam" id="PF13868"/>
    </source>
</evidence>
<dbReference type="GO" id="GO:0005879">
    <property type="term" value="C:axonemal microtubule"/>
    <property type="evidence" value="ECO:0007669"/>
    <property type="project" value="TreeGrafter"/>
</dbReference>
<feature type="coiled-coil region" evidence="2">
    <location>
        <begin position="185"/>
        <end position="219"/>
    </location>
</feature>
<keyword evidence="1 2" id="KW-0175">Coiled coil</keyword>
<dbReference type="eggNOG" id="ENOG502TBD9">
    <property type="taxonomic scope" value="Eukaryota"/>
</dbReference>
<dbReference type="EMBL" id="KK852562">
    <property type="protein sequence ID" value="KDR21311.1"/>
    <property type="molecule type" value="Genomic_DNA"/>
</dbReference>
<reference evidence="5 6" key="1">
    <citation type="journal article" date="2014" name="Nat. Commun.">
        <title>Molecular traces of alternative social organization in a termite genome.</title>
        <authorList>
            <person name="Terrapon N."/>
            <person name="Li C."/>
            <person name="Robertson H.M."/>
            <person name="Ji L."/>
            <person name="Meng X."/>
            <person name="Booth W."/>
            <person name="Chen Z."/>
            <person name="Childers C.P."/>
            <person name="Glastad K.M."/>
            <person name="Gokhale K."/>
            <person name="Gowin J."/>
            <person name="Gronenberg W."/>
            <person name="Hermansen R.A."/>
            <person name="Hu H."/>
            <person name="Hunt B.G."/>
            <person name="Huylmans A.K."/>
            <person name="Khalil S.M."/>
            <person name="Mitchell R.D."/>
            <person name="Munoz-Torres M.C."/>
            <person name="Mustard J.A."/>
            <person name="Pan H."/>
            <person name="Reese J.T."/>
            <person name="Scharf M.E."/>
            <person name="Sun F."/>
            <person name="Vogel H."/>
            <person name="Xiao J."/>
            <person name="Yang W."/>
            <person name="Yang Z."/>
            <person name="Yang Z."/>
            <person name="Zhou J."/>
            <person name="Zhu J."/>
            <person name="Brent C.S."/>
            <person name="Elsik C.G."/>
            <person name="Goodisman M.A."/>
            <person name="Liberles D.A."/>
            <person name="Roe R.M."/>
            <person name="Vargo E.L."/>
            <person name="Vilcinskas A."/>
            <person name="Wang J."/>
            <person name="Bornberg-Bauer E."/>
            <person name="Korb J."/>
            <person name="Zhang G."/>
            <person name="Liebig J."/>
        </authorList>
    </citation>
    <scope>NUCLEOTIDE SEQUENCE [LARGE SCALE GENOMIC DNA]</scope>
    <source>
        <tissue evidence="5">Whole organism</tissue>
    </source>
</reference>
<protein>
    <recommendedName>
        <fullName evidence="4">Trichohyalin-plectin-homology domain-containing protein</fullName>
    </recommendedName>
</protein>
<accession>A0A067RBP4</accession>
<dbReference type="Pfam" id="PF13868">
    <property type="entry name" value="TPH"/>
    <property type="match status" value="1"/>
</dbReference>
<dbReference type="InterPro" id="IPR039986">
    <property type="entry name" value="CFAP210"/>
</dbReference>
<evidence type="ECO:0000313" key="5">
    <source>
        <dbReference type="EMBL" id="KDR21311.1"/>
    </source>
</evidence>
<dbReference type="PANTHER" id="PTHR28663:SF1">
    <property type="entry name" value="CILIA- AND FLAGELLA- ASSOCIATED PROTEIN 210"/>
    <property type="match status" value="1"/>
</dbReference>